<dbReference type="InterPro" id="IPR036388">
    <property type="entry name" value="WH-like_DNA-bd_sf"/>
</dbReference>
<keyword evidence="7" id="KW-1185">Reference proteome</keyword>
<dbReference type="GO" id="GO:0003677">
    <property type="term" value="F:DNA binding"/>
    <property type="evidence" value="ECO:0007669"/>
    <property type="project" value="UniProtKB-KW"/>
</dbReference>
<dbReference type="NCBIfam" id="TIGR02937">
    <property type="entry name" value="sigma70-ECF"/>
    <property type="match status" value="1"/>
</dbReference>
<protein>
    <submittedName>
        <fullName evidence="6">RNA polymerase sigma-70 factor, ECF subfamily</fullName>
    </submittedName>
</protein>
<keyword evidence="2" id="KW-0731">Sigma factor</keyword>
<dbReference type="RefSeq" id="WP_090221558.1">
    <property type="nucleotide sequence ID" value="NZ_LS483433.1"/>
</dbReference>
<evidence type="ECO:0000256" key="2">
    <source>
        <dbReference type="ARBA" id="ARBA00023082"/>
    </source>
</evidence>
<organism evidence="6 7">
    <name type="scientific">Pseudomonas mucidolens</name>
    <dbReference type="NCBI Taxonomy" id="46679"/>
    <lineage>
        <taxon>Bacteria</taxon>
        <taxon>Pseudomonadati</taxon>
        <taxon>Pseudomonadota</taxon>
        <taxon>Gammaproteobacteria</taxon>
        <taxon>Pseudomonadales</taxon>
        <taxon>Pseudomonadaceae</taxon>
        <taxon>Pseudomonas</taxon>
    </lineage>
</organism>
<dbReference type="SUPFAM" id="SSF88659">
    <property type="entry name" value="Sigma3 and sigma4 domains of RNA polymerase sigma factors"/>
    <property type="match status" value="1"/>
</dbReference>
<evidence type="ECO:0000256" key="4">
    <source>
        <dbReference type="ARBA" id="ARBA00023163"/>
    </source>
</evidence>
<dbReference type="GO" id="GO:0016987">
    <property type="term" value="F:sigma factor activity"/>
    <property type="evidence" value="ECO:0007669"/>
    <property type="project" value="UniProtKB-KW"/>
</dbReference>
<dbReference type="InterPro" id="IPR039425">
    <property type="entry name" value="RNA_pol_sigma-70-like"/>
</dbReference>
<evidence type="ECO:0000313" key="7">
    <source>
        <dbReference type="Proteomes" id="UP000198600"/>
    </source>
</evidence>
<keyword evidence="3" id="KW-0238">DNA-binding</keyword>
<dbReference type="InterPro" id="IPR013324">
    <property type="entry name" value="RNA_pol_sigma_r3/r4-like"/>
</dbReference>
<proteinExistence type="predicted"/>
<gene>
    <name evidence="6" type="ORF">SAMN05216202_4405</name>
</gene>
<sequence>MGATIHYKDQVSADDRLFETSWRAVQDELRRRAIRRARGNQDLGQEWLAATAIKALVFFRRSPERIRDPQGFLFLVLDHVFLDSLRRSKREGRLFDYSIDLQHDHQALLAAPCASVTEQVERVERLEQVKAQVAHLPPLQRRLFELRFVDDLPYPQIAAELHIAMPLVRKRVQLLRAVLR</sequence>
<dbReference type="GO" id="GO:0006352">
    <property type="term" value="P:DNA-templated transcription initiation"/>
    <property type="evidence" value="ECO:0007669"/>
    <property type="project" value="InterPro"/>
</dbReference>
<evidence type="ECO:0000259" key="5">
    <source>
        <dbReference type="Pfam" id="PF08281"/>
    </source>
</evidence>
<feature type="domain" description="RNA polymerase sigma factor 70 region 4 type 2" evidence="5">
    <location>
        <begin position="127"/>
        <end position="176"/>
    </location>
</feature>
<dbReference type="InterPro" id="IPR014284">
    <property type="entry name" value="RNA_pol_sigma-70_dom"/>
</dbReference>
<dbReference type="AlphaFoldDB" id="A0A1H2NQR8"/>
<dbReference type="Pfam" id="PF08281">
    <property type="entry name" value="Sigma70_r4_2"/>
    <property type="match status" value="1"/>
</dbReference>
<evidence type="ECO:0000256" key="3">
    <source>
        <dbReference type="ARBA" id="ARBA00023125"/>
    </source>
</evidence>
<reference evidence="7" key="1">
    <citation type="submission" date="2016-10" db="EMBL/GenBank/DDBJ databases">
        <authorList>
            <person name="Varghese N."/>
            <person name="Submissions S."/>
        </authorList>
    </citation>
    <scope>NUCLEOTIDE SEQUENCE [LARGE SCALE GENOMIC DNA]</scope>
    <source>
        <strain evidence="7">LMG 2223</strain>
    </source>
</reference>
<dbReference type="PANTHER" id="PTHR43133">
    <property type="entry name" value="RNA POLYMERASE ECF-TYPE SIGMA FACTO"/>
    <property type="match status" value="1"/>
</dbReference>
<dbReference type="STRING" id="46679.SAMN05216202_4405"/>
<dbReference type="PANTHER" id="PTHR43133:SF8">
    <property type="entry name" value="RNA POLYMERASE SIGMA FACTOR HI_1459-RELATED"/>
    <property type="match status" value="1"/>
</dbReference>
<keyword evidence="1" id="KW-0805">Transcription regulation</keyword>
<dbReference type="EMBL" id="LT629802">
    <property type="protein sequence ID" value="SDV07740.1"/>
    <property type="molecule type" value="Genomic_DNA"/>
</dbReference>
<evidence type="ECO:0000313" key="6">
    <source>
        <dbReference type="EMBL" id="SDV07740.1"/>
    </source>
</evidence>
<dbReference type="InterPro" id="IPR013249">
    <property type="entry name" value="RNA_pol_sigma70_r4_t2"/>
</dbReference>
<evidence type="ECO:0000256" key="1">
    <source>
        <dbReference type="ARBA" id="ARBA00023015"/>
    </source>
</evidence>
<keyword evidence="4" id="KW-0804">Transcription</keyword>
<name>A0A1H2NQR8_9PSED</name>
<dbReference type="OrthoDB" id="9029451at2"/>
<dbReference type="Gene3D" id="1.10.10.10">
    <property type="entry name" value="Winged helix-like DNA-binding domain superfamily/Winged helix DNA-binding domain"/>
    <property type="match status" value="1"/>
</dbReference>
<accession>A0A1H2NQR8</accession>
<dbReference type="Proteomes" id="UP000198600">
    <property type="component" value="Chromosome I"/>
</dbReference>